<evidence type="ECO:0000313" key="4">
    <source>
        <dbReference type="EMBL" id="KGI77895.1"/>
    </source>
</evidence>
<dbReference type="AlphaFoldDB" id="A0A099CXX3"/>
<accession>A0A099CXX3</accession>
<keyword evidence="1" id="KW-0560">Oxidoreductase</keyword>
<proteinExistence type="inferred from homology"/>
<dbReference type="Pfam" id="PF01370">
    <property type="entry name" value="Epimerase"/>
    <property type="match status" value="1"/>
</dbReference>
<comment type="caution">
    <text evidence="4">The sequence shown here is derived from an EMBL/GenBank/DDBJ whole genome shotgun (WGS) entry which is preliminary data.</text>
</comment>
<dbReference type="OrthoDB" id="9778052at2"/>
<name>A0A099CXX3_9GAMM</name>
<organism evidence="4 5">
    <name type="scientific">Oleiagrimonas soli</name>
    <dbReference type="NCBI Taxonomy" id="1543381"/>
    <lineage>
        <taxon>Bacteria</taxon>
        <taxon>Pseudomonadati</taxon>
        <taxon>Pseudomonadota</taxon>
        <taxon>Gammaproteobacteria</taxon>
        <taxon>Lysobacterales</taxon>
        <taxon>Rhodanobacteraceae</taxon>
        <taxon>Oleiagrimonas</taxon>
    </lineage>
</organism>
<comment type="similarity">
    <text evidence="2">Belongs to the NAD(P)-dependent epimerase/dehydratase family. Dihydroflavonol-4-reductase subfamily.</text>
</comment>
<sequence length="348" mass="37439">MNSTVLVTGGTGFIAQHCILALLEAGYRVRTTVRSMTREGEVRQQLNVGGAEPGERLSFVEADLVSDEGWNDAVAGCSYVLHGASPTPTGTQTSEDEWIRPAVDGNLRVLRAARDAGVQRVVLTSAFGAICAGHGDMDRPFDETDWSDLTADNIWPYQKSKTLSERAAWDFIAHEGKGLELTVVNPTAVLGPVLGADYAHSIRLIKNLLEGQPGSPRINSGFVDVRDVADLHVRAMTAPEANGERFLAIAGESLWLSDVAKVLKQRMGDAARNVDTRELPDAVIREGAVKDPTLRGAVPLLGRNLNATSAKAIRMLGWSPRPREEAIVATAESLIRLGLVEGLESTVE</sequence>
<dbReference type="HOGENOM" id="CLU_007383_9_2_6"/>
<reference evidence="4 5" key="1">
    <citation type="submission" date="2014-09" db="EMBL/GenBank/DDBJ databases">
        <title>Xanthomonadaceae 3.5X direct submission.</title>
        <authorList>
            <person name="Fang T."/>
            <person name="Wang H."/>
        </authorList>
    </citation>
    <scope>NUCLEOTIDE SEQUENCE [LARGE SCALE GENOMIC DNA]</scope>
    <source>
        <strain evidence="4 5">3.5X</strain>
    </source>
</reference>
<dbReference type="Proteomes" id="UP000029708">
    <property type="component" value="Unassembled WGS sequence"/>
</dbReference>
<evidence type="ECO:0000259" key="3">
    <source>
        <dbReference type="Pfam" id="PF01370"/>
    </source>
</evidence>
<dbReference type="STRING" id="1543381.LF63_0105700"/>
<dbReference type="Gene3D" id="3.40.50.720">
    <property type="entry name" value="NAD(P)-binding Rossmann-like Domain"/>
    <property type="match status" value="1"/>
</dbReference>
<dbReference type="PANTHER" id="PTHR10366:SF564">
    <property type="entry name" value="STEROL-4-ALPHA-CARBOXYLATE 3-DEHYDROGENASE, DECARBOXYLATING"/>
    <property type="match status" value="1"/>
</dbReference>
<dbReference type="CDD" id="cd05227">
    <property type="entry name" value="AR_SDR_e"/>
    <property type="match status" value="1"/>
</dbReference>
<dbReference type="PANTHER" id="PTHR10366">
    <property type="entry name" value="NAD DEPENDENT EPIMERASE/DEHYDRATASE"/>
    <property type="match status" value="1"/>
</dbReference>
<protein>
    <submittedName>
        <fullName evidence="4">Epimerase</fullName>
    </submittedName>
</protein>
<evidence type="ECO:0000313" key="5">
    <source>
        <dbReference type="Proteomes" id="UP000029708"/>
    </source>
</evidence>
<dbReference type="SUPFAM" id="SSF51735">
    <property type="entry name" value="NAD(P)-binding Rossmann-fold domains"/>
    <property type="match status" value="1"/>
</dbReference>
<dbReference type="FunFam" id="3.40.50.720:FF:000336">
    <property type="entry name" value="Aldehyde reductase"/>
    <property type="match status" value="1"/>
</dbReference>
<feature type="domain" description="NAD-dependent epimerase/dehydratase" evidence="3">
    <location>
        <begin position="5"/>
        <end position="242"/>
    </location>
</feature>
<dbReference type="EMBL" id="JROI01000010">
    <property type="protein sequence ID" value="KGI77895.1"/>
    <property type="molecule type" value="Genomic_DNA"/>
</dbReference>
<dbReference type="InterPro" id="IPR036291">
    <property type="entry name" value="NAD(P)-bd_dom_sf"/>
</dbReference>
<evidence type="ECO:0000256" key="2">
    <source>
        <dbReference type="ARBA" id="ARBA00023445"/>
    </source>
</evidence>
<evidence type="ECO:0000256" key="1">
    <source>
        <dbReference type="ARBA" id="ARBA00023002"/>
    </source>
</evidence>
<dbReference type="GO" id="GO:0016616">
    <property type="term" value="F:oxidoreductase activity, acting on the CH-OH group of donors, NAD or NADP as acceptor"/>
    <property type="evidence" value="ECO:0007669"/>
    <property type="project" value="TreeGrafter"/>
</dbReference>
<gene>
    <name evidence="4" type="ORF">LF63_0105700</name>
</gene>
<dbReference type="InterPro" id="IPR050425">
    <property type="entry name" value="NAD(P)_dehydrat-like"/>
</dbReference>
<dbReference type="RefSeq" id="WP_043100251.1">
    <property type="nucleotide sequence ID" value="NZ_JACHET010000001.1"/>
</dbReference>
<dbReference type="InterPro" id="IPR001509">
    <property type="entry name" value="Epimerase_deHydtase"/>
</dbReference>
<keyword evidence="5" id="KW-1185">Reference proteome</keyword>